<dbReference type="PANTHER" id="PTHR33116">
    <property type="entry name" value="REVERSE TRANSCRIPTASE ZINC-BINDING DOMAIN-CONTAINING PROTEIN-RELATED-RELATED"/>
    <property type="match status" value="1"/>
</dbReference>
<sequence>MGVSDSGFGRQRKTGSGPVVVRHDLKSTGRKRSVQSEEDGVTNNSSWIWRKLLELREQVRPYFLSVVGDGLSTNAWDDKWIVNGILSRMIPFRIFQSLGFSKQSMVAEVVQVLGSVWPTPWTDRVSSLSTVPIPSLQAGVKDQILWLNLQDHSRRFTIKEVWNSLLGPWQPVLWYDLCWFKHHVPKHSFCAWLAFLDRLPTQDRMVAWVSNMEMLVCSLCKEVMDSRDHIFFQCQFSRVVWRTIRDDLDNYRDGDWSLIMQDLIHRRWKPGEEHKKCLFVGAFYYIWQERDRRLFDGRKRNPPELVRELRTFLDIWKNGLCDLHIDCGEASVPPTGSTVEKDKPEVHTDDQGDGVDKGKEALEGNNPQNISDKDFVHDVVSNICNDISNVVAPTGSTVEKGDNHEDKDANI</sequence>
<dbReference type="Pfam" id="PF13966">
    <property type="entry name" value="zf-RVT"/>
    <property type="match status" value="1"/>
</dbReference>
<feature type="compositionally biased region" description="Basic and acidic residues" evidence="1">
    <location>
        <begin position="339"/>
        <end position="362"/>
    </location>
</feature>
<gene>
    <name evidence="3" type="ORF">OSB04_018908</name>
</gene>
<organism evidence="3 4">
    <name type="scientific">Centaurea solstitialis</name>
    <name type="common">yellow star-thistle</name>
    <dbReference type="NCBI Taxonomy" id="347529"/>
    <lineage>
        <taxon>Eukaryota</taxon>
        <taxon>Viridiplantae</taxon>
        <taxon>Streptophyta</taxon>
        <taxon>Embryophyta</taxon>
        <taxon>Tracheophyta</taxon>
        <taxon>Spermatophyta</taxon>
        <taxon>Magnoliopsida</taxon>
        <taxon>eudicotyledons</taxon>
        <taxon>Gunneridae</taxon>
        <taxon>Pentapetalae</taxon>
        <taxon>asterids</taxon>
        <taxon>campanulids</taxon>
        <taxon>Asterales</taxon>
        <taxon>Asteraceae</taxon>
        <taxon>Carduoideae</taxon>
        <taxon>Cardueae</taxon>
        <taxon>Centaureinae</taxon>
        <taxon>Centaurea</taxon>
    </lineage>
</organism>
<evidence type="ECO:0000256" key="1">
    <source>
        <dbReference type="SAM" id="MobiDB-lite"/>
    </source>
</evidence>
<dbReference type="PANTHER" id="PTHR33116:SF78">
    <property type="entry name" value="OS12G0587133 PROTEIN"/>
    <property type="match status" value="1"/>
</dbReference>
<dbReference type="InterPro" id="IPR026960">
    <property type="entry name" value="RVT-Znf"/>
</dbReference>
<dbReference type="Proteomes" id="UP001172457">
    <property type="component" value="Chromosome 5"/>
</dbReference>
<feature type="domain" description="Reverse transcriptase zinc-binding" evidence="2">
    <location>
        <begin position="156"/>
        <end position="241"/>
    </location>
</feature>
<protein>
    <recommendedName>
        <fullName evidence="2">Reverse transcriptase zinc-binding domain-containing protein</fullName>
    </recommendedName>
</protein>
<dbReference type="AlphaFoldDB" id="A0AA38WBV6"/>
<proteinExistence type="predicted"/>
<keyword evidence="4" id="KW-1185">Reference proteome</keyword>
<accession>A0AA38WBV6</accession>
<evidence type="ECO:0000259" key="2">
    <source>
        <dbReference type="Pfam" id="PF13966"/>
    </source>
</evidence>
<feature type="region of interest" description="Disordered" evidence="1">
    <location>
        <begin position="1"/>
        <end position="22"/>
    </location>
</feature>
<dbReference type="EMBL" id="JARYMX010000005">
    <property type="protein sequence ID" value="KAJ9546365.1"/>
    <property type="molecule type" value="Genomic_DNA"/>
</dbReference>
<name>A0AA38WBV6_9ASTR</name>
<reference evidence="3" key="1">
    <citation type="submission" date="2023-03" db="EMBL/GenBank/DDBJ databases">
        <title>Chromosome-scale reference genome and RAD-based genetic map of yellow starthistle (Centaurea solstitialis) reveal putative structural variation and QTLs associated with invader traits.</title>
        <authorList>
            <person name="Reatini B."/>
            <person name="Cang F.A."/>
            <person name="Jiang Q."/>
            <person name="Mckibben M.T.W."/>
            <person name="Barker M.S."/>
            <person name="Rieseberg L.H."/>
            <person name="Dlugosch K.M."/>
        </authorList>
    </citation>
    <scope>NUCLEOTIDE SEQUENCE</scope>
    <source>
        <strain evidence="3">CAN-66</strain>
        <tissue evidence="3">Leaf</tissue>
    </source>
</reference>
<feature type="region of interest" description="Disordered" evidence="1">
    <location>
        <begin position="333"/>
        <end position="372"/>
    </location>
</feature>
<evidence type="ECO:0000313" key="3">
    <source>
        <dbReference type="EMBL" id="KAJ9546365.1"/>
    </source>
</evidence>
<comment type="caution">
    <text evidence="3">The sequence shown here is derived from an EMBL/GenBank/DDBJ whole genome shotgun (WGS) entry which is preliminary data.</text>
</comment>
<evidence type="ECO:0000313" key="4">
    <source>
        <dbReference type="Proteomes" id="UP001172457"/>
    </source>
</evidence>